<comment type="caution">
    <text evidence="8">The sequence shown here is derived from an EMBL/GenBank/DDBJ whole genome shotgun (WGS) entry which is preliminary data.</text>
</comment>
<name>A0A318FX33_KLEOX</name>
<sequence length="202" mass="21418">MDFSLLAAYCLTVLALIATPGPVVLLVTGAAAREGCASAVRTMVGGNLASLVLIAAAAAMLTGLVALDPRALTLLAIAGSLYIIKLALSMLRERAAPGSVSVKRSGVMAGFVTALSNPKDILFFAAFFPQFIHITASIGLSLGLLTMVWVIIDLSVLSLYILAIRRWLTAHYARKLTTVSALFLLFLALYGLGYNFWQLTVQ</sequence>
<accession>A0A318FX33</accession>
<keyword evidence="4" id="KW-0813">Transport</keyword>
<evidence type="ECO:0000256" key="2">
    <source>
        <dbReference type="ARBA" id="ARBA00022475"/>
    </source>
</evidence>
<comment type="subcellular location">
    <subcellularLocation>
        <location evidence="1">Cell membrane</location>
        <topology evidence="1">Multi-pass membrane protein</topology>
    </subcellularLocation>
</comment>
<keyword evidence="5 7" id="KW-1133">Transmembrane helix</keyword>
<dbReference type="AlphaFoldDB" id="A0A318FX33"/>
<evidence type="ECO:0000313" key="9">
    <source>
        <dbReference type="Proteomes" id="UP000247485"/>
    </source>
</evidence>
<dbReference type="GO" id="GO:0005886">
    <property type="term" value="C:plasma membrane"/>
    <property type="evidence" value="ECO:0007669"/>
    <property type="project" value="UniProtKB-SubCell"/>
</dbReference>
<evidence type="ECO:0000256" key="5">
    <source>
        <dbReference type="ARBA" id="ARBA00022989"/>
    </source>
</evidence>
<keyword evidence="6 7" id="KW-0472">Membrane</keyword>
<dbReference type="Proteomes" id="UP000247485">
    <property type="component" value="Unassembled WGS sequence"/>
</dbReference>
<dbReference type="PANTHER" id="PTHR30086:SF20">
    <property type="entry name" value="ARGININE EXPORTER PROTEIN ARGO-RELATED"/>
    <property type="match status" value="1"/>
</dbReference>
<reference evidence="8 9" key="1">
    <citation type="submission" date="2018-05" db="EMBL/GenBank/DDBJ databases">
        <title>Freshwater and sediment microbial communities from various areas in North America, analyzing microbe dynamics in response to fracking.</title>
        <authorList>
            <person name="Lamendella R."/>
        </authorList>
    </citation>
    <scope>NUCLEOTIDE SEQUENCE [LARGE SCALE GENOMIC DNA]</scope>
    <source>
        <strain evidence="8 9">67</strain>
    </source>
</reference>
<keyword evidence="3 7" id="KW-0812">Transmembrane</keyword>
<evidence type="ECO:0000256" key="1">
    <source>
        <dbReference type="ARBA" id="ARBA00004651"/>
    </source>
</evidence>
<evidence type="ECO:0000256" key="6">
    <source>
        <dbReference type="ARBA" id="ARBA00023136"/>
    </source>
</evidence>
<feature type="transmembrane region" description="Helical" evidence="7">
    <location>
        <begin position="44"/>
        <end position="65"/>
    </location>
</feature>
<feature type="transmembrane region" description="Helical" evidence="7">
    <location>
        <begin position="109"/>
        <end position="132"/>
    </location>
</feature>
<dbReference type="RefSeq" id="WP_110274071.1">
    <property type="nucleotide sequence ID" value="NZ_QJJG01000007.1"/>
</dbReference>
<protein>
    <submittedName>
        <fullName evidence="8">Threonine/homoserine/homoserine lactone efflux protein</fullName>
    </submittedName>
</protein>
<dbReference type="GO" id="GO:0015171">
    <property type="term" value="F:amino acid transmembrane transporter activity"/>
    <property type="evidence" value="ECO:0007669"/>
    <property type="project" value="TreeGrafter"/>
</dbReference>
<feature type="transmembrane region" description="Helical" evidence="7">
    <location>
        <begin position="71"/>
        <end position="88"/>
    </location>
</feature>
<dbReference type="InterPro" id="IPR001123">
    <property type="entry name" value="LeuE-type"/>
</dbReference>
<proteinExistence type="predicted"/>
<evidence type="ECO:0000256" key="4">
    <source>
        <dbReference type="ARBA" id="ARBA00022970"/>
    </source>
</evidence>
<evidence type="ECO:0000313" key="8">
    <source>
        <dbReference type="EMBL" id="PXW45369.1"/>
    </source>
</evidence>
<keyword evidence="4" id="KW-0029">Amino-acid transport</keyword>
<dbReference type="PANTHER" id="PTHR30086">
    <property type="entry name" value="ARGININE EXPORTER PROTEIN ARGO"/>
    <property type="match status" value="1"/>
</dbReference>
<keyword evidence="2" id="KW-1003">Cell membrane</keyword>
<evidence type="ECO:0000256" key="7">
    <source>
        <dbReference type="SAM" id="Phobius"/>
    </source>
</evidence>
<organism evidence="8 9">
    <name type="scientific">Klebsiella oxytoca</name>
    <dbReference type="NCBI Taxonomy" id="571"/>
    <lineage>
        <taxon>Bacteria</taxon>
        <taxon>Pseudomonadati</taxon>
        <taxon>Pseudomonadota</taxon>
        <taxon>Gammaproteobacteria</taxon>
        <taxon>Enterobacterales</taxon>
        <taxon>Enterobacteriaceae</taxon>
        <taxon>Klebsiella/Raoultella group</taxon>
        <taxon>Klebsiella</taxon>
    </lineage>
</organism>
<dbReference type="Pfam" id="PF01810">
    <property type="entry name" value="LysE"/>
    <property type="match status" value="1"/>
</dbReference>
<dbReference type="EMBL" id="QJJG01000007">
    <property type="protein sequence ID" value="PXW45369.1"/>
    <property type="molecule type" value="Genomic_DNA"/>
</dbReference>
<feature type="transmembrane region" description="Helical" evidence="7">
    <location>
        <begin position="6"/>
        <end position="32"/>
    </location>
</feature>
<gene>
    <name evidence="8" type="ORF">DET57_107162</name>
</gene>
<evidence type="ECO:0000256" key="3">
    <source>
        <dbReference type="ARBA" id="ARBA00022692"/>
    </source>
</evidence>
<feature type="transmembrane region" description="Helical" evidence="7">
    <location>
        <begin position="138"/>
        <end position="164"/>
    </location>
</feature>
<feature type="transmembrane region" description="Helical" evidence="7">
    <location>
        <begin position="176"/>
        <end position="197"/>
    </location>
</feature>